<evidence type="ECO:0000313" key="3">
    <source>
        <dbReference type="Proteomes" id="UP000594261"/>
    </source>
</evidence>
<dbReference type="InterPro" id="IPR050057">
    <property type="entry name" value="Prokaryotic/Mito_RF"/>
</dbReference>
<dbReference type="InParanoid" id="A0A7N2R6P3"/>
<evidence type="ECO:0000256" key="1">
    <source>
        <dbReference type="ARBA" id="ARBA00022481"/>
    </source>
</evidence>
<dbReference type="EnsemblPlants" id="QL06p032345:mrna">
    <property type="protein sequence ID" value="QL06p032345:mrna"/>
    <property type="gene ID" value="QL06p032345"/>
</dbReference>
<accession>A0A7N2R6P3</accession>
<dbReference type="SUPFAM" id="SSF75620">
    <property type="entry name" value="Release factor"/>
    <property type="match status" value="1"/>
</dbReference>
<protein>
    <submittedName>
        <fullName evidence="2">Uncharacterized protein</fullName>
    </submittedName>
</protein>
<dbReference type="InterPro" id="IPR045853">
    <property type="entry name" value="Pep_chain_release_fac_I_sf"/>
</dbReference>
<dbReference type="Gramene" id="QL06p032345:mrna">
    <property type="protein sequence ID" value="QL06p032345:mrna"/>
    <property type="gene ID" value="QL06p032345"/>
</dbReference>
<dbReference type="Proteomes" id="UP000594261">
    <property type="component" value="Chromosome 6"/>
</dbReference>
<name>A0A7N2R6P3_QUELO</name>
<dbReference type="PANTHER" id="PTHR43804:SF7">
    <property type="entry name" value="LD18447P"/>
    <property type="match status" value="1"/>
</dbReference>
<dbReference type="Gene3D" id="3.30.160.20">
    <property type="match status" value="1"/>
</dbReference>
<dbReference type="AlphaFoldDB" id="A0A7N2R6P3"/>
<keyword evidence="3" id="KW-1185">Reference proteome</keyword>
<proteinExistence type="predicted"/>
<keyword evidence="1" id="KW-0488">Methylation</keyword>
<reference evidence="2 3" key="1">
    <citation type="journal article" date="2016" name="G3 (Bethesda)">
        <title>First Draft Assembly and Annotation of the Genome of a California Endemic Oak Quercus lobata Nee (Fagaceae).</title>
        <authorList>
            <person name="Sork V.L."/>
            <person name="Fitz-Gibbon S.T."/>
            <person name="Puiu D."/>
            <person name="Crepeau M."/>
            <person name="Gugger P.F."/>
            <person name="Sherman R."/>
            <person name="Stevens K."/>
            <person name="Langley C.H."/>
            <person name="Pellegrini M."/>
            <person name="Salzberg S.L."/>
        </authorList>
    </citation>
    <scope>NUCLEOTIDE SEQUENCE [LARGE SCALE GENOMIC DNA]</scope>
    <source>
        <strain evidence="2 3">cv. SW786</strain>
    </source>
</reference>
<evidence type="ECO:0000313" key="2">
    <source>
        <dbReference type="EnsemblPlants" id="QL06p032345:mrna"/>
    </source>
</evidence>
<sequence length="231" mass="25742">MNVEARYIHEWDTQQQRVHHAPPQIGDMPRDHAGTVQSLESSLRHMHVVDVLKAVYELGRVVAANGQANNGRETELVATASPSTSVAPVIRGHGWRATPPPPPKHYMRLKKCKSVLVYRKPVQQSQEQRVPVTEKSGRVHTSAVSVSVSILPQADEVDVQLRNEDLRIDTYRSGGSGGQHANCVVKFNFGPDFEFFPEDFDGRPVSKPLVEVPYHGFDNRVENGASSEKKH</sequence>
<dbReference type="PANTHER" id="PTHR43804">
    <property type="entry name" value="LD18447P"/>
    <property type="match status" value="1"/>
</dbReference>
<organism evidence="2 3">
    <name type="scientific">Quercus lobata</name>
    <name type="common">Valley oak</name>
    <dbReference type="NCBI Taxonomy" id="97700"/>
    <lineage>
        <taxon>Eukaryota</taxon>
        <taxon>Viridiplantae</taxon>
        <taxon>Streptophyta</taxon>
        <taxon>Embryophyta</taxon>
        <taxon>Tracheophyta</taxon>
        <taxon>Spermatophyta</taxon>
        <taxon>Magnoliopsida</taxon>
        <taxon>eudicotyledons</taxon>
        <taxon>Gunneridae</taxon>
        <taxon>Pentapetalae</taxon>
        <taxon>rosids</taxon>
        <taxon>fabids</taxon>
        <taxon>Fagales</taxon>
        <taxon>Fagaceae</taxon>
        <taxon>Quercus</taxon>
    </lineage>
</organism>
<dbReference type="Gene3D" id="3.30.70.1660">
    <property type="match status" value="1"/>
</dbReference>
<reference evidence="2" key="2">
    <citation type="submission" date="2021-01" db="UniProtKB">
        <authorList>
            <consortium name="EnsemblPlants"/>
        </authorList>
    </citation>
    <scope>IDENTIFICATION</scope>
</reference>
<dbReference type="EMBL" id="LRBV02000006">
    <property type="status" value="NOT_ANNOTATED_CDS"/>
    <property type="molecule type" value="Genomic_DNA"/>
</dbReference>